<dbReference type="Proteomes" id="UP000268652">
    <property type="component" value="Unassembled WGS sequence"/>
</dbReference>
<proteinExistence type="predicted"/>
<feature type="domain" description="NADP-dependent oxidoreductase" evidence="1">
    <location>
        <begin position="11"/>
        <end position="321"/>
    </location>
</feature>
<dbReference type="OrthoDB" id="9768851at2"/>
<dbReference type="GO" id="GO:0016491">
    <property type="term" value="F:oxidoreductase activity"/>
    <property type="evidence" value="ECO:0007669"/>
    <property type="project" value="InterPro"/>
</dbReference>
<dbReference type="GO" id="GO:0005829">
    <property type="term" value="C:cytosol"/>
    <property type="evidence" value="ECO:0007669"/>
    <property type="project" value="TreeGrafter"/>
</dbReference>
<dbReference type="CDD" id="cd19152">
    <property type="entry name" value="AKR_AKR15A"/>
    <property type="match status" value="1"/>
</dbReference>
<keyword evidence="4" id="KW-1185">Reference proteome</keyword>
<protein>
    <submittedName>
        <fullName evidence="2">Aldo/keto reductase</fullName>
    </submittedName>
</protein>
<dbReference type="PANTHER" id="PTHR42686">
    <property type="entry name" value="GH17980P-RELATED"/>
    <property type="match status" value="1"/>
</dbReference>
<evidence type="ECO:0000313" key="5">
    <source>
        <dbReference type="Proteomes" id="UP000275024"/>
    </source>
</evidence>
<reference evidence="4 5" key="1">
    <citation type="submission" date="2018-09" db="EMBL/GenBank/DDBJ databases">
        <title>Streptomyces sp. nov. DS1-2, an endophytic actinomycete isolated from roots of Dendrobium scabrilingue.</title>
        <authorList>
            <person name="Kuncharoen N."/>
            <person name="Kudo T."/>
            <person name="Ohkuma M."/>
            <person name="Yuki M."/>
            <person name="Tanasupawat S."/>
        </authorList>
    </citation>
    <scope>NUCLEOTIDE SEQUENCE [LARGE SCALE GENOMIC DNA]</scope>
    <source>
        <strain evidence="2 5">AZ1-7</strain>
        <strain evidence="3 4">DS1-2</strain>
    </source>
</reference>
<sequence>MTGGGAGPWWFGGAGIGNLGHEVADPVARATVDAAWDAGMRGFDTAPHYGLGLSERRLGAALAGRPRGEFAVSTKVGRVLEPVSGPGDGLVGDDLANGFAVPALHRRVWDVSRAGVERSLAASLDRLGLDHVDTLYLHDPDEYDPAAAAGPDAPGDPRAALHSGLRALAALRDEGVVRAVGVGSKSVPTLTAAVETGLADVLMVAGRYTLLEQPAAALLRACAARGVRVVAAGVFNSGALSRPEPDPSLPYEYGTMPAAVFQRITALRTVCERHGVDLPTAALAFPLRAPAVTGVAVGAQSPEQIQENASRAATPVPDALWDDLVADGLLAEE</sequence>
<dbReference type="RefSeq" id="WP_120695092.1">
    <property type="nucleotide sequence ID" value="NZ_RBDX01000001.1"/>
</dbReference>
<dbReference type="InterPro" id="IPR020471">
    <property type="entry name" value="AKR"/>
</dbReference>
<organism evidence="2 5">
    <name type="scientific">Streptomyces radicis</name>
    <dbReference type="NCBI Taxonomy" id="1750517"/>
    <lineage>
        <taxon>Bacteria</taxon>
        <taxon>Bacillati</taxon>
        <taxon>Actinomycetota</taxon>
        <taxon>Actinomycetes</taxon>
        <taxon>Kitasatosporales</taxon>
        <taxon>Streptomycetaceae</taxon>
        <taxon>Streptomyces</taxon>
    </lineage>
</organism>
<evidence type="ECO:0000313" key="3">
    <source>
        <dbReference type="EMBL" id="RKN27733.1"/>
    </source>
</evidence>
<dbReference type="Proteomes" id="UP000275024">
    <property type="component" value="Unassembled WGS sequence"/>
</dbReference>
<evidence type="ECO:0000313" key="4">
    <source>
        <dbReference type="Proteomes" id="UP000268652"/>
    </source>
</evidence>
<dbReference type="AlphaFoldDB" id="A0A3A9WI96"/>
<name>A0A3A9WI96_9ACTN</name>
<dbReference type="Gene3D" id="3.20.20.100">
    <property type="entry name" value="NADP-dependent oxidoreductase domain"/>
    <property type="match status" value="1"/>
</dbReference>
<dbReference type="InterPro" id="IPR036812">
    <property type="entry name" value="NAD(P)_OxRdtase_dom_sf"/>
</dbReference>
<dbReference type="Pfam" id="PF00248">
    <property type="entry name" value="Aldo_ket_red"/>
    <property type="match status" value="1"/>
</dbReference>
<gene>
    <name evidence="3" type="ORF">D7318_02295</name>
    <name evidence="2" type="ORF">D7319_00595</name>
</gene>
<dbReference type="InterPro" id="IPR023210">
    <property type="entry name" value="NADP_OxRdtase_dom"/>
</dbReference>
<evidence type="ECO:0000259" key="1">
    <source>
        <dbReference type="Pfam" id="PF00248"/>
    </source>
</evidence>
<dbReference type="SUPFAM" id="SSF51430">
    <property type="entry name" value="NAD(P)-linked oxidoreductase"/>
    <property type="match status" value="1"/>
</dbReference>
<dbReference type="PANTHER" id="PTHR42686:SF1">
    <property type="entry name" value="GH17980P-RELATED"/>
    <property type="match status" value="1"/>
</dbReference>
<comment type="caution">
    <text evidence="2">The sequence shown here is derived from an EMBL/GenBank/DDBJ whole genome shotgun (WGS) entry which is preliminary data.</text>
</comment>
<dbReference type="EMBL" id="RBDY01000001">
    <property type="protein sequence ID" value="RKN27733.1"/>
    <property type="molecule type" value="Genomic_DNA"/>
</dbReference>
<dbReference type="EMBL" id="RBDX01000001">
    <property type="protein sequence ID" value="RKN12499.1"/>
    <property type="molecule type" value="Genomic_DNA"/>
</dbReference>
<evidence type="ECO:0000313" key="2">
    <source>
        <dbReference type="EMBL" id="RKN12499.1"/>
    </source>
</evidence>
<accession>A0A3A9WI96</accession>